<keyword evidence="3" id="KW-0964">Secreted</keyword>
<evidence type="ECO:0000256" key="6">
    <source>
        <dbReference type="ARBA" id="ARBA00023098"/>
    </source>
</evidence>
<accession>A0AAE0NQS5</accession>
<keyword evidence="4 8" id="KW-0732">Signal</keyword>
<feature type="signal peptide" evidence="8">
    <location>
        <begin position="1"/>
        <end position="21"/>
    </location>
</feature>
<comment type="similarity">
    <text evidence="2 8">Belongs to the type-B carboxylesterase/lipase family.</text>
</comment>
<evidence type="ECO:0000256" key="8">
    <source>
        <dbReference type="RuleBase" id="RU361235"/>
    </source>
</evidence>
<dbReference type="Proteomes" id="UP001285441">
    <property type="component" value="Unassembled WGS sequence"/>
</dbReference>
<dbReference type="PANTHER" id="PTHR11559">
    <property type="entry name" value="CARBOXYLESTERASE"/>
    <property type="match status" value="1"/>
</dbReference>
<evidence type="ECO:0000256" key="5">
    <source>
        <dbReference type="ARBA" id="ARBA00022801"/>
    </source>
</evidence>
<reference evidence="10" key="2">
    <citation type="submission" date="2023-06" db="EMBL/GenBank/DDBJ databases">
        <authorList>
            <consortium name="Lawrence Berkeley National Laboratory"/>
            <person name="Haridas S."/>
            <person name="Hensen N."/>
            <person name="Bonometti L."/>
            <person name="Westerberg I."/>
            <person name="Brannstrom I.O."/>
            <person name="Guillou S."/>
            <person name="Cros-Aarteil S."/>
            <person name="Calhoun S."/>
            <person name="Kuo A."/>
            <person name="Mondo S."/>
            <person name="Pangilinan J."/>
            <person name="Riley R."/>
            <person name="LaButti K."/>
            <person name="Andreopoulos B."/>
            <person name="Lipzen A."/>
            <person name="Chen C."/>
            <person name="Yanf M."/>
            <person name="Daum C."/>
            <person name="Ng V."/>
            <person name="Clum A."/>
            <person name="Steindorff A."/>
            <person name="Ohm R."/>
            <person name="Martin F."/>
            <person name="Silar P."/>
            <person name="Natvig D."/>
            <person name="Lalanne C."/>
            <person name="Gautier V."/>
            <person name="Ament-velasquez S.L."/>
            <person name="Kruys A."/>
            <person name="Hutchinson M.I."/>
            <person name="Powell A.J."/>
            <person name="Barry K."/>
            <person name="Miller A.N."/>
            <person name="Grigoriev I.V."/>
            <person name="Debuchy R."/>
            <person name="Gladieux P."/>
            <person name="Thoren M.H."/>
            <person name="Johannesson H."/>
        </authorList>
    </citation>
    <scope>NUCLEOTIDE SEQUENCE</scope>
    <source>
        <strain evidence="10">CBS 232.78</strain>
    </source>
</reference>
<protein>
    <recommendedName>
        <fullName evidence="8">Carboxylic ester hydrolase</fullName>
        <ecNumber evidence="8">3.1.1.-</ecNumber>
    </recommendedName>
</protein>
<evidence type="ECO:0000256" key="1">
    <source>
        <dbReference type="ARBA" id="ARBA00004613"/>
    </source>
</evidence>
<dbReference type="InterPro" id="IPR050309">
    <property type="entry name" value="Type-B_Carboxylest/Lipase"/>
</dbReference>
<dbReference type="EMBL" id="JAULSW010000004">
    <property type="protein sequence ID" value="KAK3385755.1"/>
    <property type="molecule type" value="Genomic_DNA"/>
</dbReference>
<evidence type="ECO:0000256" key="2">
    <source>
        <dbReference type="ARBA" id="ARBA00005964"/>
    </source>
</evidence>
<dbReference type="AlphaFoldDB" id="A0AAE0NQS5"/>
<dbReference type="EC" id="3.1.1.-" evidence="8"/>
<dbReference type="FunFam" id="3.40.50.1820:FF:000213">
    <property type="entry name" value="Carboxylic ester hydrolase"/>
    <property type="match status" value="1"/>
</dbReference>
<evidence type="ECO:0000256" key="4">
    <source>
        <dbReference type="ARBA" id="ARBA00022729"/>
    </source>
</evidence>
<name>A0AAE0NQS5_9PEZI</name>
<dbReference type="GO" id="GO:0005576">
    <property type="term" value="C:extracellular region"/>
    <property type="evidence" value="ECO:0007669"/>
    <property type="project" value="UniProtKB-SubCell"/>
</dbReference>
<proteinExistence type="inferred from homology"/>
<evidence type="ECO:0000256" key="3">
    <source>
        <dbReference type="ARBA" id="ARBA00022525"/>
    </source>
</evidence>
<evidence type="ECO:0000313" key="11">
    <source>
        <dbReference type="Proteomes" id="UP001285441"/>
    </source>
</evidence>
<comment type="subcellular location">
    <subcellularLocation>
        <location evidence="1">Secreted</location>
    </subcellularLocation>
</comment>
<dbReference type="SUPFAM" id="SSF53474">
    <property type="entry name" value="alpha/beta-Hydrolases"/>
    <property type="match status" value="1"/>
</dbReference>
<dbReference type="Pfam" id="PF00135">
    <property type="entry name" value="COesterase"/>
    <property type="match status" value="1"/>
</dbReference>
<dbReference type="InterPro" id="IPR002018">
    <property type="entry name" value="CarbesteraseB"/>
</dbReference>
<evidence type="ECO:0000313" key="10">
    <source>
        <dbReference type="EMBL" id="KAK3385755.1"/>
    </source>
</evidence>
<dbReference type="GO" id="GO:0006629">
    <property type="term" value="P:lipid metabolic process"/>
    <property type="evidence" value="ECO:0007669"/>
    <property type="project" value="UniProtKB-KW"/>
</dbReference>
<keyword evidence="11" id="KW-1185">Reference proteome</keyword>
<feature type="chain" id="PRO_5041775240" description="Carboxylic ester hydrolase" evidence="8">
    <location>
        <begin position="22"/>
        <end position="569"/>
    </location>
</feature>
<dbReference type="Gene3D" id="3.40.50.1820">
    <property type="entry name" value="alpha/beta hydrolase"/>
    <property type="match status" value="1"/>
</dbReference>
<dbReference type="GO" id="GO:0016787">
    <property type="term" value="F:hydrolase activity"/>
    <property type="evidence" value="ECO:0007669"/>
    <property type="project" value="UniProtKB-KW"/>
</dbReference>
<dbReference type="InterPro" id="IPR029058">
    <property type="entry name" value="AB_hydrolase_fold"/>
</dbReference>
<gene>
    <name evidence="10" type="ORF">B0H63DRAFT_414861</name>
</gene>
<evidence type="ECO:0000256" key="7">
    <source>
        <dbReference type="ARBA" id="ARBA00023180"/>
    </source>
</evidence>
<keyword evidence="7" id="KW-0325">Glycoprotein</keyword>
<reference evidence="10" key="1">
    <citation type="journal article" date="2023" name="Mol. Phylogenet. Evol.">
        <title>Genome-scale phylogeny and comparative genomics of the fungal order Sordariales.</title>
        <authorList>
            <person name="Hensen N."/>
            <person name="Bonometti L."/>
            <person name="Westerberg I."/>
            <person name="Brannstrom I.O."/>
            <person name="Guillou S."/>
            <person name="Cros-Aarteil S."/>
            <person name="Calhoun S."/>
            <person name="Haridas S."/>
            <person name="Kuo A."/>
            <person name="Mondo S."/>
            <person name="Pangilinan J."/>
            <person name="Riley R."/>
            <person name="LaButti K."/>
            <person name="Andreopoulos B."/>
            <person name="Lipzen A."/>
            <person name="Chen C."/>
            <person name="Yan M."/>
            <person name="Daum C."/>
            <person name="Ng V."/>
            <person name="Clum A."/>
            <person name="Steindorff A."/>
            <person name="Ohm R.A."/>
            <person name="Martin F."/>
            <person name="Silar P."/>
            <person name="Natvig D.O."/>
            <person name="Lalanne C."/>
            <person name="Gautier V."/>
            <person name="Ament-Velasquez S.L."/>
            <person name="Kruys A."/>
            <person name="Hutchinson M.I."/>
            <person name="Powell A.J."/>
            <person name="Barry K."/>
            <person name="Miller A.N."/>
            <person name="Grigoriev I.V."/>
            <person name="Debuchy R."/>
            <person name="Gladieux P."/>
            <person name="Hiltunen Thoren M."/>
            <person name="Johannesson H."/>
        </authorList>
    </citation>
    <scope>NUCLEOTIDE SEQUENCE</scope>
    <source>
        <strain evidence="10">CBS 232.78</strain>
    </source>
</reference>
<keyword evidence="5 8" id="KW-0378">Hydrolase</keyword>
<dbReference type="PROSITE" id="PS00122">
    <property type="entry name" value="CARBOXYLESTERASE_B_1"/>
    <property type="match status" value="1"/>
</dbReference>
<sequence length="569" mass="60555">MRCNTVLAAVGLLVAAATTNAAKSCKPPTVVLNAGTVIGTRQNGVEYFNGIPYAQAPTGALRLKPPVRLESFASPGVIQATGVGPACPQMPAVDLTPLLLEVLFTLPGAQDTLTFGSAVPGTETEDCLTVSVMRPKGTRADAKLPVLFWIFGGGFEAGSPQMYNGSVLIPESVSQGKPMIIVEVNYRLGAFGFLGGKQVLADGAANLGLLDQRMGLEWVADNIAAFGGDPDAVTIWGESAGSISVFDQLALYDGNNTYKGKPLLRGAIMNSGSITPTEPVDGVRAQDVFDTVVAAAGCASAADSAKLECLRGVDYDTFYAASNSVPSYLSYTSLAFSYAPRLDGRVLTASPEVLAETGKYAAVPIIIGNQENEGTLFALFQSNITTEAELVSYLQTVFFRNATTSEVAGLVATYPPNPASPAGVGASESIYPEFKRLAAILGDWEFAFMSRLLLETFPATVPAWSYQATYASGTPIVGTYHSTDMPRLFYEKDAVSTAIQDLYISFVHSLDPNNDKAPSSGGYLTFRWPTWQEKKQLLELGVESTSLIDDDARAASFEYIRAHLERLRL</sequence>
<dbReference type="InterPro" id="IPR019826">
    <property type="entry name" value="Carboxylesterase_B_AS"/>
</dbReference>
<evidence type="ECO:0000259" key="9">
    <source>
        <dbReference type="Pfam" id="PF00135"/>
    </source>
</evidence>
<organism evidence="10 11">
    <name type="scientific">Podospora didyma</name>
    <dbReference type="NCBI Taxonomy" id="330526"/>
    <lineage>
        <taxon>Eukaryota</taxon>
        <taxon>Fungi</taxon>
        <taxon>Dikarya</taxon>
        <taxon>Ascomycota</taxon>
        <taxon>Pezizomycotina</taxon>
        <taxon>Sordariomycetes</taxon>
        <taxon>Sordariomycetidae</taxon>
        <taxon>Sordariales</taxon>
        <taxon>Podosporaceae</taxon>
        <taxon>Podospora</taxon>
    </lineage>
</organism>
<feature type="domain" description="Carboxylesterase type B" evidence="9">
    <location>
        <begin position="27"/>
        <end position="545"/>
    </location>
</feature>
<keyword evidence="6" id="KW-0443">Lipid metabolism</keyword>
<comment type="caution">
    <text evidence="10">The sequence shown here is derived from an EMBL/GenBank/DDBJ whole genome shotgun (WGS) entry which is preliminary data.</text>
</comment>